<reference evidence="1" key="1">
    <citation type="submission" date="2021-12" db="EMBL/GenBank/DDBJ databases">
        <authorList>
            <person name="King R."/>
        </authorList>
    </citation>
    <scope>NUCLEOTIDE SEQUENCE</scope>
</reference>
<dbReference type="Proteomes" id="UP001154078">
    <property type="component" value="Chromosome 6"/>
</dbReference>
<dbReference type="AlphaFoldDB" id="A0A9P0BAE0"/>
<organism evidence="1 2">
    <name type="scientific">Brassicogethes aeneus</name>
    <name type="common">Rape pollen beetle</name>
    <name type="synonym">Meligethes aeneus</name>
    <dbReference type="NCBI Taxonomy" id="1431903"/>
    <lineage>
        <taxon>Eukaryota</taxon>
        <taxon>Metazoa</taxon>
        <taxon>Ecdysozoa</taxon>
        <taxon>Arthropoda</taxon>
        <taxon>Hexapoda</taxon>
        <taxon>Insecta</taxon>
        <taxon>Pterygota</taxon>
        <taxon>Neoptera</taxon>
        <taxon>Endopterygota</taxon>
        <taxon>Coleoptera</taxon>
        <taxon>Polyphaga</taxon>
        <taxon>Cucujiformia</taxon>
        <taxon>Nitidulidae</taxon>
        <taxon>Meligethinae</taxon>
        <taxon>Brassicogethes</taxon>
    </lineage>
</organism>
<dbReference type="SUPFAM" id="SSF57716">
    <property type="entry name" value="Glucocorticoid receptor-like (DNA-binding domain)"/>
    <property type="match status" value="1"/>
</dbReference>
<proteinExistence type="predicted"/>
<keyword evidence="2" id="KW-1185">Reference proteome</keyword>
<dbReference type="OrthoDB" id="7331812at2759"/>
<protein>
    <recommendedName>
        <fullName evidence="3">THAP-type domain-containing protein</fullName>
    </recommendedName>
</protein>
<accession>A0A9P0BAE0</accession>
<name>A0A9P0BAE0_BRAAE</name>
<evidence type="ECO:0008006" key="3">
    <source>
        <dbReference type="Google" id="ProtNLM"/>
    </source>
</evidence>
<sequence length="108" mass="12870">MRCDIFGCNSDNQSKKNPLNKNIKFNRFPKNFDLWKQCLNATKIIDNIYVKTASVSYKHFLDSDYKFNLKHQRLNYSPKCYQGLKAFIISSILSLIKTHYVQKFLYFI</sequence>
<evidence type="ECO:0000313" key="2">
    <source>
        <dbReference type="Proteomes" id="UP001154078"/>
    </source>
</evidence>
<gene>
    <name evidence="1" type="ORF">MELIAE_LOCUS8940</name>
</gene>
<evidence type="ECO:0000313" key="1">
    <source>
        <dbReference type="EMBL" id="CAH0558665.1"/>
    </source>
</evidence>
<dbReference type="EMBL" id="OV121137">
    <property type="protein sequence ID" value="CAH0558665.1"/>
    <property type="molecule type" value="Genomic_DNA"/>
</dbReference>